<name>A0A0K0Y6I6_9RHOB</name>
<sequence>MPKPTVSMFALSAPLTIGASVVWADDNAAQWDLLSQIEIEEIVTETSYEVRKVFPSSIENGVEQFDISGYLVPLNEGAEISDFILISDMGFCPFCGSPEHGTSLQVSMAAPIAFEEGKRVTLRGALETVTDPETWQTTLLSGAHAL</sequence>
<proteinExistence type="predicted"/>
<reference evidence="1 2" key="1">
    <citation type="journal article" date="2015" name="Genome Announc.">
        <title>Closed Genome Sequence of Octadecabacter temperatus SB1, the First Mesophilic Species of the Genus Octadecabacter.</title>
        <authorList>
            <person name="Voget S."/>
            <person name="Billerbeck S."/>
            <person name="Simon M."/>
            <person name="Daniel R."/>
        </authorList>
    </citation>
    <scope>NUCLEOTIDE SEQUENCE [LARGE SCALE GENOMIC DNA]</scope>
    <source>
        <strain evidence="1 2">SB1</strain>
    </source>
</reference>
<dbReference type="RefSeq" id="WP_049834878.1">
    <property type="nucleotide sequence ID" value="NZ_CP012160.1"/>
</dbReference>
<dbReference type="EMBL" id="CP012160">
    <property type="protein sequence ID" value="AKS46584.1"/>
    <property type="molecule type" value="Genomic_DNA"/>
</dbReference>
<organism evidence="1 2">
    <name type="scientific">Octadecabacter temperatus</name>
    <dbReference type="NCBI Taxonomy" id="1458307"/>
    <lineage>
        <taxon>Bacteria</taxon>
        <taxon>Pseudomonadati</taxon>
        <taxon>Pseudomonadota</taxon>
        <taxon>Alphaproteobacteria</taxon>
        <taxon>Rhodobacterales</taxon>
        <taxon>Roseobacteraceae</taxon>
        <taxon>Octadecabacter</taxon>
    </lineage>
</organism>
<dbReference type="KEGG" id="otm:OSB_20450"/>
<keyword evidence="2" id="KW-1185">Reference proteome</keyword>
<dbReference type="OrthoDB" id="7863575at2"/>
<dbReference type="AlphaFoldDB" id="A0A0K0Y6I6"/>
<dbReference type="Proteomes" id="UP000067444">
    <property type="component" value="Chromosome"/>
</dbReference>
<evidence type="ECO:0000313" key="2">
    <source>
        <dbReference type="Proteomes" id="UP000067444"/>
    </source>
</evidence>
<evidence type="ECO:0000313" key="1">
    <source>
        <dbReference type="EMBL" id="AKS46584.1"/>
    </source>
</evidence>
<gene>
    <name evidence="1" type="ORF">OSB_20450</name>
</gene>
<dbReference type="STRING" id="1458307.OSB_20450"/>
<dbReference type="Gene3D" id="2.40.50.870">
    <property type="entry name" value="Protein of unknown function (DUF3299)"/>
    <property type="match status" value="1"/>
</dbReference>
<protein>
    <submittedName>
        <fullName evidence="1">Uncharacterized protein</fullName>
    </submittedName>
</protein>
<accession>A0A0K0Y6I6</accession>